<organism evidence="2 4">
    <name type="scientific">Mucilaginibacter rubeus</name>
    <dbReference type="NCBI Taxonomy" id="2027860"/>
    <lineage>
        <taxon>Bacteria</taxon>
        <taxon>Pseudomonadati</taxon>
        <taxon>Bacteroidota</taxon>
        <taxon>Sphingobacteriia</taxon>
        <taxon>Sphingobacteriales</taxon>
        <taxon>Sphingobacteriaceae</taxon>
        <taxon>Mucilaginibacter</taxon>
    </lineage>
</organism>
<dbReference type="InterPro" id="IPR025667">
    <property type="entry name" value="SprB_repeat"/>
</dbReference>
<evidence type="ECO:0000313" key="3">
    <source>
        <dbReference type="EMBL" id="QTE51841.1"/>
    </source>
</evidence>
<evidence type="ECO:0000313" key="5">
    <source>
        <dbReference type="Proteomes" id="UP000663940"/>
    </source>
</evidence>
<dbReference type="NCBIfam" id="TIGR04131">
    <property type="entry name" value="Bac_Flav_CTERM"/>
    <property type="match status" value="1"/>
</dbReference>
<accession>A0AAE6JHH4</accession>
<dbReference type="Pfam" id="PF19081">
    <property type="entry name" value="Ig_7"/>
    <property type="match status" value="1"/>
</dbReference>
<dbReference type="Proteomes" id="UP000250557">
    <property type="component" value="Chromosome"/>
</dbReference>
<dbReference type="EMBL" id="CP071880">
    <property type="protein sequence ID" value="QTE51841.1"/>
    <property type="molecule type" value="Genomic_DNA"/>
</dbReference>
<evidence type="ECO:0000313" key="4">
    <source>
        <dbReference type="Proteomes" id="UP000250557"/>
    </source>
</evidence>
<sequence>MTGRRVLLFITGFLFISFRSFSAVFTVTSNADSGPGTLREALTLAAANGSVTKDYIYFNLPDLSEVGRTISVLTQLPDVSSNLAIDGTTQLGSSFGVTHTKVKVRSFYIPGSNQYTFGGKNIDELEIYGIWLNGDADAFSFNDYGNITIGAASKGNYVETAYIGFNKGKTLTFQDNICWSSLDGQQVYNGGMDINSCDKITIGGSASTGNMIGGFMQIVIDNPVNNDFNISYNKMGTNIEGTNAPAGVVQNPRISIYPSSLSTGAAKNTPVNGSISNNLLANTYQTAVLLVNAPSGNLTIQGNGINTNQAGTINLNTNNQGIATSGIAFSGGAKVLIGGTNTAQRNAIAYCSDAIISTPTNGFIVSRNSIFCYNDHALFYSNRSGNPFIKIQTVSTTNVSGIATPGAIIELFIADCDCGPPAPKTYFGTTTADNAGNWVYNGPVNGSVIASATANTYTSTFSDPYGFLNLDDSNPVKMLPGCNMSNGSIKNIKITNLSGTNDTYSYTWTNENSIEVGHDLDLTGVPSGTYTLEVKGSGCGSAFSKPIQLQSLTINLDLSNLKTTNAGCNGSTGSITGITASNATRYQWINKINNQIAGNSSDLRDVGPGTYQLTANNDFGCSEKSIEYTINTTRPTTYPVYPFSITNSCSGQNSGSITLTTDPLVKTMRWIDGNGQPAGTDANPHGLKPDTYKVYFTDASGCETLYPHDFTVNEIDPLQIVANSETRTDDQCGLNTGGIKNIQVKGGTQPYTYLWLNVAGEHLVTSQDLTGVGAGDYTLQVQDASGCGVMASRIYTVLNENSSIDAPLIAPLQLCAPGEALLSVSSPSAGNTYRLYDSQTSTQYQDEQTNGIFKIKANPNSTYYISRVSGQCESERTQAQITISLSAIDIPNAFTPNGDGKNDYWKINNAQNYPQAIVQIFTRYGQKVFESKGYSVPFDGTYNGTKLPSGVYYYILNLGKSCNLLSGSLSIIR</sequence>
<dbReference type="Pfam" id="PF13585">
    <property type="entry name" value="CHU_C"/>
    <property type="match status" value="1"/>
</dbReference>
<dbReference type="Pfam" id="PF13573">
    <property type="entry name" value="SprB"/>
    <property type="match status" value="1"/>
</dbReference>
<reference evidence="3 5" key="2">
    <citation type="submission" date="2021-03" db="EMBL/GenBank/DDBJ databases">
        <title>Mucilaginibacter strains isolated from gold and copper mining confer multi heavy-metal resistance.</title>
        <authorList>
            <person name="Li Y."/>
        </authorList>
    </citation>
    <scope>NUCLEOTIDE SEQUENCE [LARGE SCALE GENOMIC DNA]</scope>
    <source>
        <strain evidence="3 5">P2-4</strain>
    </source>
</reference>
<feature type="domain" description="Ig-like" evidence="1">
    <location>
        <begin position="807"/>
        <end position="883"/>
    </location>
</feature>
<dbReference type="EMBL" id="CP043451">
    <property type="protein sequence ID" value="QEM05635.1"/>
    <property type="molecule type" value="Genomic_DNA"/>
</dbReference>
<dbReference type="AlphaFoldDB" id="A0AAE6JHH4"/>
<reference evidence="2 4" key="1">
    <citation type="submission" date="2019-08" db="EMBL/GenBank/DDBJ databases">
        <title>Comparative genome analysis confer to the adaptation heavy metal polluted environment.</title>
        <authorList>
            <person name="Li Y."/>
        </authorList>
    </citation>
    <scope>NUCLEOTIDE SEQUENCE [LARGE SCALE GENOMIC DNA]</scope>
    <source>
        <strain evidence="2 4">P2</strain>
    </source>
</reference>
<evidence type="ECO:0000313" key="2">
    <source>
        <dbReference type="EMBL" id="QEM05635.1"/>
    </source>
</evidence>
<keyword evidence="5" id="KW-1185">Reference proteome</keyword>
<gene>
    <name evidence="2" type="ORF">DIU31_019725</name>
    <name evidence="3" type="ORF">J3L21_07755</name>
</gene>
<evidence type="ECO:0000259" key="1">
    <source>
        <dbReference type="Pfam" id="PF19081"/>
    </source>
</evidence>
<dbReference type="InterPro" id="IPR026341">
    <property type="entry name" value="T9SS_type_B"/>
</dbReference>
<name>A0AAE6JHH4_9SPHI</name>
<protein>
    <submittedName>
        <fullName evidence="2">Gliding motility-associated C-terminal domain-containing protein</fullName>
    </submittedName>
</protein>
<dbReference type="InterPro" id="IPR044023">
    <property type="entry name" value="Ig_7"/>
</dbReference>
<proteinExistence type="predicted"/>
<dbReference type="RefSeq" id="WP_112652695.1">
    <property type="nucleotide sequence ID" value="NZ_CP043451.1"/>
</dbReference>
<dbReference type="Proteomes" id="UP000663940">
    <property type="component" value="Chromosome"/>
</dbReference>